<evidence type="ECO:0000313" key="8">
    <source>
        <dbReference type="EMBL" id="CAL4098484.1"/>
    </source>
</evidence>
<dbReference type="AlphaFoldDB" id="A0AAV2QWG3"/>
<comment type="similarity">
    <text evidence="6">Belongs to the peptidase S1 family. CLIP subfamily.</text>
</comment>
<dbReference type="GO" id="GO:0006508">
    <property type="term" value="P:proteolysis"/>
    <property type="evidence" value="ECO:0007669"/>
    <property type="project" value="InterPro"/>
</dbReference>
<dbReference type="PANTHER" id="PTHR24256">
    <property type="entry name" value="TRYPTASE-RELATED"/>
    <property type="match status" value="1"/>
</dbReference>
<dbReference type="FunFam" id="2.40.10.10:FF:000054">
    <property type="entry name" value="Complement C1r subcomponent"/>
    <property type="match status" value="1"/>
</dbReference>
<evidence type="ECO:0000256" key="5">
    <source>
        <dbReference type="ARBA" id="ARBA00023180"/>
    </source>
</evidence>
<name>A0AAV2QWG3_MEGNR</name>
<comment type="caution">
    <text evidence="8">The sequence shown here is derived from an EMBL/GenBank/DDBJ whole genome shotgun (WGS) entry which is preliminary data.</text>
</comment>
<dbReference type="EMBL" id="CAXKWB010010568">
    <property type="protein sequence ID" value="CAL4098484.1"/>
    <property type="molecule type" value="Genomic_DNA"/>
</dbReference>
<dbReference type="PROSITE" id="PS50240">
    <property type="entry name" value="TRYPSIN_DOM"/>
    <property type="match status" value="1"/>
</dbReference>
<comment type="subcellular location">
    <subcellularLocation>
        <location evidence="1">Secreted</location>
    </subcellularLocation>
</comment>
<dbReference type="InterPro" id="IPR009003">
    <property type="entry name" value="Peptidase_S1_PA"/>
</dbReference>
<keyword evidence="3" id="KW-0732">Signal</keyword>
<dbReference type="Gene3D" id="2.40.10.10">
    <property type="entry name" value="Trypsin-like serine proteases"/>
    <property type="match status" value="1"/>
</dbReference>
<proteinExistence type="inferred from homology"/>
<evidence type="ECO:0000256" key="1">
    <source>
        <dbReference type="ARBA" id="ARBA00004613"/>
    </source>
</evidence>
<evidence type="ECO:0000256" key="3">
    <source>
        <dbReference type="ARBA" id="ARBA00022729"/>
    </source>
</evidence>
<dbReference type="GO" id="GO:0005576">
    <property type="term" value="C:extracellular region"/>
    <property type="evidence" value="ECO:0007669"/>
    <property type="project" value="UniProtKB-SubCell"/>
</dbReference>
<gene>
    <name evidence="8" type="ORF">MNOR_LOCUS16243</name>
</gene>
<evidence type="ECO:0000256" key="6">
    <source>
        <dbReference type="ARBA" id="ARBA00024195"/>
    </source>
</evidence>
<dbReference type="Proteomes" id="UP001497623">
    <property type="component" value="Unassembled WGS sequence"/>
</dbReference>
<dbReference type="SUPFAM" id="SSF50494">
    <property type="entry name" value="Trypsin-like serine proteases"/>
    <property type="match status" value="1"/>
</dbReference>
<dbReference type="InterPro" id="IPR001254">
    <property type="entry name" value="Trypsin_dom"/>
</dbReference>
<organism evidence="8 9">
    <name type="scientific">Meganyctiphanes norvegica</name>
    <name type="common">Northern krill</name>
    <name type="synonym">Thysanopoda norvegica</name>
    <dbReference type="NCBI Taxonomy" id="48144"/>
    <lineage>
        <taxon>Eukaryota</taxon>
        <taxon>Metazoa</taxon>
        <taxon>Ecdysozoa</taxon>
        <taxon>Arthropoda</taxon>
        <taxon>Crustacea</taxon>
        <taxon>Multicrustacea</taxon>
        <taxon>Malacostraca</taxon>
        <taxon>Eumalacostraca</taxon>
        <taxon>Eucarida</taxon>
        <taxon>Euphausiacea</taxon>
        <taxon>Euphausiidae</taxon>
        <taxon>Meganyctiphanes</taxon>
    </lineage>
</organism>
<evidence type="ECO:0000256" key="4">
    <source>
        <dbReference type="ARBA" id="ARBA00023157"/>
    </source>
</evidence>
<keyword evidence="2" id="KW-0964">Secreted</keyword>
<protein>
    <recommendedName>
        <fullName evidence="7">Peptidase S1 domain-containing protein</fullName>
    </recommendedName>
</protein>
<dbReference type="GO" id="GO:0004252">
    <property type="term" value="F:serine-type endopeptidase activity"/>
    <property type="evidence" value="ECO:0007669"/>
    <property type="project" value="InterPro"/>
</dbReference>
<dbReference type="InterPro" id="IPR051487">
    <property type="entry name" value="Ser/Thr_Proteases_Immune/Dev"/>
</dbReference>
<evidence type="ECO:0000259" key="7">
    <source>
        <dbReference type="PROSITE" id="PS50240"/>
    </source>
</evidence>
<dbReference type="InterPro" id="IPR043504">
    <property type="entry name" value="Peptidase_S1_PA_chymotrypsin"/>
</dbReference>
<feature type="non-terminal residue" evidence="8">
    <location>
        <position position="1"/>
    </location>
</feature>
<keyword evidence="5" id="KW-0325">Glycoprotein</keyword>
<dbReference type="Pfam" id="PF00089">
    <property type="entry name" value="Trypsin"/>
    <property type="match status" value="1"/>
</dbReference>
<feature type="domain" description="Peptidase S1" evidence="7">
    <location>
        <begin position="1"/>
        <end position="102"/>
    </location>
</feature>
<sequence length="119" mass="12402">ILKAATVPGLSHTDCQTSLRKTALGGSFNLHKSSVCAGGNEEDACEGDGGSPLVCPKTNSNNSNQYVQMGIVAWGIGCGIPGNPGVYTSIPETLNWINKTIDDEVFTSIITDKTIDICG</sequence>
<evidence type="ECO:0000256" key="2">
    <source>
        <dbReference type="ARBA" id="ARBA00022525"/>
    </source>
</evidence>
<evidence type="ECO:0000313" key="9">
    <source>
        <dbReference type="Proteomes" id="UP001497623"/>
    </source>
</evidence>
<reference evidence="8 9" key="1">
    <citation type="submission" date="2024-05" db="EMBL/GenBank/DDBJ databases">
        <authorList>
            <person name="Wallberg A."/>
        </authorList>
    </citation>
    <scope>NUCLEOTIDE SEQUENCE [LARGE SCALE GENOMIC DNA]</scope>
</reference>
<keyword evidence="9" id="KW-1185">Reference proteome</keyword>
<accession>A0AAV2QWG3</accession>
<keyword evidence="4" id="KW-1015">Disulfide bond</keyword>